<comment type="caution">
    <text evidence="2">The sequence shown here is derived from an EMBL/GenBank/DDBJ whole genome shotgun (WGS) entry which is preliminary data.</text>
</comment>
<evidence type="ECO:0000313" key="2">
    <source>
        <dbReference type="EMBL" id="MBB2145613.1"/>
    </source>
</evidence>
<dbReference type="Pfam" id="PF06439">
    <property type="entry name" value="3keto-disac_hyd"/>
    <property type="match status" value="1"/>
</dbReference>
<reference evidence="2" key="1">
    <citation type="submission" date="2019-11" db="EMBL/GenBank/DDBJ databases">
        <title>Description of Pedobacter sp. LMG 31464T.</title>
        <authorList>
            <person name="Carlier A."/>
            <person name="Qi S."/>
            <person name="Vandamme P."/>
        </authorList>
    </citation>
    <scope>NUCLEOTIDE SEQUENCE</scope>
    <source>
        <strain evidence="2">LMG 31464</strain>
    </source>
</reference>
<accession>A0A923DZF3</accession>
<evidence type="ECO:0000313" key="3">
    <source>
        <dbReference type="Proteomes" id="UP000601055"/>
    </source>
</evidence>
<dbReference type="GO" id="GO:0016787">
    <property type="term" value="F:hydrolase activity"/>
    <property type="evidence" value="ECO:0007669"/>
    <property type="project" value="InterPro"/>
</dbReference>
<dbReference type="Gene3D" id="2.60.120.560">
    <property type="entry name" value="Exo-inulinase, domain 1"/>
    <property type="match status" value="1"/>
</dbReference>
<sequence>MKQYIFSALILTVMGCSSTTQTTKTKKSFIPIFDGKTTTGWHTYGKTTVGSAWQVQDGAIHLDPKTKGKDGGGDLVTDKEYTNFHLKLEWKVAPKSNSGVIFYIHEDPKYNQTYSTGLEMQVLDNDGHPDGKITKHRAGNLYDLVKSDVEPVKPVGEWNKAEIISDKGNLTFILNGVKVVNTTMWDDNWKALIAGSKFKTWEGFGTYKTGKISLQDHGDEVWYKNISIKEL</sequence>
<organism evidence="2 3">
    <name type="scientific">Pedobacter planticolens</name>
    <dbReference type="NCBI Taxonomy" id="2679964"/>
    <lineage>
        <taxon>Bacteria</taxon>
        <taxon>Pseudomonadati</taxon>
        <taxon>Bacteroidota</taxon>
        <taxon>Sphingobacteriia</taxon>
        <taxon>Sphingobacteriales</taxon>
        <taxon>Sphingobacteriaceae</taxon>
        <taxon>Pedobacter</taxon>
    </lineage>
</organism>
<dbReference type="AlphaFoldDB" id="A0A923DZF3"/>
<gene>
    <name evidence="2" type="ORF">GM921_08965</name>
</gene>
<keyword evidence="3" id="KW-1185">Reference proteome</keyword>
<dbReference type="InterPro" id="IPR010496">
    <property type="entry name" value="AL/BT2_dom"/>
</dbReference>
<dbReference type="PROSITE" id="PS51257">
    <property type="entry name" value="PROKAR_LIPOPROTEIN"/>
    <property type="match status" value="1"/>
</dbReference>
<dbReference type="RefSeq" id="WP_182922313.1">
    <property type="nucleotide sequence ID" value="NZ_WNXD01000002.1"/>
</dbReference>
<protein>
    <submittedName>
        <fullName evidence="2">DUF1080 domain-containing protein</fullName>
    </submittedName>
</protein>
<proteinExistence type="predicted"/>
<evidence type="ECO:0000259" key="1">
    <source>
        <dbReference type="Pfam" id="PF06439"/>
    </source>
</evidence>
<feature type="domain" description="3-keto-alpha-glucoside-1,2-lyase/3-keto-2-hydroxy-glucal hydratase" evidence="1">
    <location>
        <begin position="29"/>
        <end position="229"/>
    </location>
</feature>
<dbReference type="Proteomes" id="UP000601055">
    <property type="component" value="Unassembled WGS sequence"/>
</dbReference>
<dbReference type="EMBL" id="WNXD01000002">
    <property type="protein sequence ID" value="MBB2145613.1"/>
    <property type="molecule type" value="Genomic_DNA"/>
</dbReference>
<name>A0A923DZF3_9SPHI</name>